<reference evidence="6" key="1">
    <citation type="journal article" date="2019" name="PLoS Negl. Trop. Dis.">
        <title>Revisiting the worldwide diversity of Leptospira species in the environment.</title>
        <authorList>
            <person name="Vincent A.T."/>
            <person name="Schiettekatte O."/>
            <person name="Bourhy P."/>
            <person name="Veyrier F.J."/>
            <person name="Picardeau M."/>
        </authorList>
    </citation>
    <scope>NUCLEOTIDE SEQUENCE [LARGE SCALE GENOMIC DNA]</scope>
    <source>
        <strain evidence="6">201800301</strain>
    </source>
</reference>
<keyword evidence="7" id="KW-1185">Reference proteome</keyword>
<keyword evidence="2" id="KW-1277">Toxin-antitoxin system</keyword>
<evidence type="ECO:0000256" key="2">
    <source>
        <dbReference type="ARBA" id="ARBA00022649"/>
    </source>
</evidence>
<evidence type="ECO:0000256" key="4">
    <source>
        <dbReference type="ARBA" id="ARBA00022741"/>
    </source>
</evidence>
<evidence type="ECO:0000256" key="3">
    <source>
        <dbReference type="ARBA" id="ARBA00022722"/>
    </source>
</evidence>
<dbReference type="InterPro" id="IPR008201">
    <property type="entry name" value="HepT-like"/>
</dbReference>
<keyword evidence="3" id="KW-0540">Nuclease</keyword>
<comment type="caution">
    <text evidence="6">The sequence shown here is derived from an EMBL/GenBank/DDBJ whole genome shotgun (WGS) entry which is preliminary data.</text>
</comment>
<dbReference type="PANTHER" id="PTHR34139">
    <property type="entry name" value="UPF0331 PROTEIN MJ0127"/>
    <property type="match status" value="1"/>
</dbReference>
<dbReference type="RefSeq" id="WP_135774773.1">
    <property type="nucleotide sequence ID" value="NZ_RQEY01000018.1"/>
</dbReference>
<dbReference type="Pfam" id="PF01934">
    <property type="entry name" value="HepT-like"/>
    <property type="match status" value="1"/>
</dbReference>
<evidence type="ECO:0000313" key="7">
    <source>
        <dbReference type="Proteomes" id="UP000298097"/>
    </source>
</evidence>
<evidence type="ECO:0000256" key="5">
    <source>
        <dbReference type="ARBA" id="ARBA00022801"/>
    </source>
</evidence>
<gene>
    <name evidence="6" type="ORF">EHO65_12460</name>
</gene>
<organism evidence="6 7">
    <name type="scientific">Leptospira andrefontaineae</name>
    <dbReference type="NCBI Taxonomy" id="2484976"/>
    <lineage>
        <taxon>Bacteria</taxon>
        <taxon>Pseudomonadati</taxon>
        <taxon>Spirochaetota</taxon>
        <taxon>Spirochaetia</taxon>
        <taxon>Leptospirales</taxon>
        <taxon>Leptospiraceae</taxon>
        <taxon>Leptospira</taxon>
    </lineage>
</organism>
<keyword evidence="4" id="KW-0547">Nucleotide-binding</keyword>
<evidence type="ECO:0000256" key="1">
    <source>
        <dbReference type="ARBA" id="ARBA00022553"/>
    </source>
</evidence>
<accession>A0A4R9H2B9</accession>
<dbReference type="OrthoDB" id="9810538at2"/>
<dbReference type="PANTHER" id="PTHR34139:SF1">
    <property type="entry name" value="RNASE MJ1380-RELATED"/>
    <property type="match status" value="1"/>
</dbReference>
<keyword evidence="1" id="KW-0597">Phosphoprotein</keyword>
<dbReference type="GO" id="GO:0004540">
    <property type="term" value="F:RNA nuclease activity"/>
    <property type="evidence" value="ECO:0007669"/>
    <property type="project" value="InterPro"/>
</dbReference>
<dbReference type="EMBL" id="RQEY01000018">
    <property type="protein sequence ID" value="TGK38847.1"/>
    <property type="molecule type" value="Genomic_DNA"/>
</dbReference>
<dbReference type="InterPro" id="IPR051813">
    <property type="entry name" value="HepT_RNase_toxin"/>
</dbReference>
<sequence>MKFDIEYLNHIKDEIDFLNLKSNTLDRNEFLTDETIKRAFIRSIEIIGEAATKISDPFKSKYPEIEWKKLSATRNRLIHGYFVVDYDIVWDLIINKIPALEKQITFILEKERTLFD</sequence>
<keyword evidence="5" id="KW-0378">Hydrolase</keyword>
<dbReference type="AlphaFoldDB" id="A0A4R9H2B9"/>
<dbReference type="GO" id="GO:0110001">
    <property type="term" value="C:toxin-antitoxin complex"/>
    <property type="evidence" value="ECO:0007669"/>
    <property type="project" value="InterPro"/>
</dbReference>
<evidence type="ECO:0000313" key="6">
    <source>
        <dbReference type="EMBL" id="TGK38847.1"/>
    </source>
</evidence>
<dbReference type="GO" id="GO:0000166">
    <property type="term" value="F:nucleotide binding"/>
    <property type="evidence" value="ECO:0007669"/>
    <property type="project" value="UniProtKB-KW"/>
</dbReference>
<name>A0A4R9H2B9_9LEPT</name>
<protein>
    <submittedName>
        <fullName evidence="6">DUF86 domain-containing protein</fullName>
    </submittedName>
</protein>
<dbReference type="Proteomes" id="UP000298097">
    <property type="component" value="Unassembled WGS sequence"/>
</dbReference>
<proteinExistence type="predicted"/>
<dbReference type="GO" id="GO:0016787">
    <property type="term" value="F:hydrolase activity"/>
    <property type="evidence" value="ECO:0007669"/>
    <property type="project" value="UniProtKB-KW"/>
</dbReference>